<evidence type="ECO:0000256" key="2">
    <source>
        <dbReference type="ARBA" id="ARBA00023295"/>
    </source>
</evidence>
<proteinExistence type="predicted"/>
<dbReference type="CDD" id="cd14791">
    <property type="entry name" value="GH36"/>
    <property type="match status" value="1"/>
</dbReference>
<accession>A0A2W2CCE7</accession>
<sequence>MSGDVIAWGAAPLTVTIALDDDDRPRLVGFGRAAAALLPVERALPPVELELRGAAKGRGSRHVEQAASARLRYAGHDASDDRLELRLTDPETGLQVTQTWQRSGDAPVLRCHAEVSNDGTAPVTLRYVSSLVVGGFGAGDGPHWTSRLRLSYASMDTCAEFQWRTVSPADLGLLDVGIAGSTRRRIAFTGLGSTPSGEFLPAGAITDTVTGTAVVWQIEHNGAWHWEAGDHLSSGYLAVSGPTDQEHEWRQVLRPGDTFHSVPVAVTASADGLPAALSALTPHRRAIRRPHPDNDALPVVFNDYLNCLWGDPAEEKLLPIIDAAAKAGCEVFCVDAGWYSDEQSWWSSVGEWLPSASRFPSGLPSVLDRIAALGMVPGLWLEPEVVGVDSPVADQLPLEAFFQRDGERVNERGRYQLDLRHPAARAHLDATVDRLVALGVGYLKFDYNINIGAGTDVSADGAGAGLLGHNRAYLRWVEDLLDRHPGLTIESCAGGGARTDYATLSLHSIQSTSDQADHLRTVPIAAAAATAIAPEQAGVWVSPRPELSIAETELCVVNGLLGRMHVSGRPDLLSDEQFAAVASGLAVYKMLRGLVREGLPLWPTGLPGWTDDWVSYGLRAGPTTLLSVWRRGGGSDSVELPLPHLRGAAVTVTCAYPEAVPVEHRWDREAGVLTVTLPHPQAARLLRLVHSRPVTI</sequence>
<evidence type="ECO:0000313" key="3">
    <source>
        <dbReference type="EMBL" id="PZF85957.1"/>
    </source>
</evidence>
<dbReference type="Proteomes" id="UP000248764">
    <property type="component" value="Unassembled WGS sequence"/>
</dbReference>
<dbReference type="EMBL" id="POTW01000005">
    <property type="protein sequence ID" value="PZF85957.1"/>
    <property type="molecule type" value="Genomic_DNA"/>
</dbReference>
<protein>
    <submittedName>
        <fullName evidence="3">Alpha-galactosidase</fullName>
    </submittedName>
</protein>
<keyword evidence="1" id="KW-0378">Hydrolase</keyword>
<dbReference type="InterPro" id="IPR050985">
    <property type="entry name" value="Alpha-glycosidase_related"/>
</dbReference>
<comment type="caution">
    <text evidence="3">The sequence shown here is derived from an EMBL/GenBank/DDBJ whole genome shotgun (WGS) entry which is preliminary data.</text>
</comment>
<evidence type="ECO:0000256" key="1">
    <source>
        <dbReference type="ARBA" id="ARBA00022801"/>
    </source>
</evidence>
<dbReference type="PANTHER" id="PTHR43053">
    <property type="entry name" value="GLYCOSIDASE FAMILY 31"/>
    <property type="match status" value="1"/>
</dbReference>
<reference evidence="3 4" key="1">
    <citation type="submission" date="2018-01" db="EMBL/GenBank/DDBJ databases">
        <title>Draft genome sequence of Jiangella sp. GTF31.</title>
        <authorList>
            <person name="Sahin N."/>
            <person name="Ay H."/>
            <person name="Saygin H."/>
        </authorList>
    </citation>
    <scope>NUCLEOTIDE SEQUENCE [LARGE SCALE GENOMIC DNA]</scope>
    <source>
        <strain evidence="3 4">GTF31</strain>
    </source>
</reference>
<dbReference type="InterPro" id="IPR013785">
    <property type="entry name" value="Aldolase_TIM"/>
</dbReference>
<dbReference type="Gene3D" id="2.70.98.60">
    <property type="entry name" value="alpha-galactosidase from lactobacil brevis"/>
    <property type="match status" value="1"/>
</dbReference>
<evidence type="ECO:0000313" key="4">
    <source>
        <dbReference type="Proteomes" id="UP000248764"/>
    </source>
</evidence>
<dbReference type="RefSeq" id="WP_111253278.1">
    <property type="nucleotide sequence ID" value="NZ_POTW01000005.1"/>
</dbReference>
<dbReference type="GO" id="GO:0004557">
    <property type="term" value="F:alpha-galactosidase activity"/>
    <property type="evidence" value="ECO:0007669"/>
    <property type="project" value="InterPro"/>
</dbReference>
<keyword evidence="2" id="KW-0326">Glycosidase</keyword>
<gene>
    <name evidence="3" type="ORF">C1I92_02950</name>
</gene>
<dbReference type="InterPro" id="IPR038417">
    <property type="entry name" value="Alpga-gal_N_sf"/>
</dbReference>
<dbReference type="InterPro" id="IPR002252">
    <property type="entry name" value="Glyco_hydro_36"/>
</dbReference>
<dbReference type="PRINTS" id="PR00743">
    <property type="entry name" value="GLHYDRLASE36"/>
</dbReference>
<dbReference type="AlphaFoldDB" id="A0A2W2CCE7"/>
<dbReference type="Pfam" id="PF02065">
    <property type="entry name" value="Melibiase"/>
    <property type="match status" value="1"/>
</dbReference>
<organism evidence="3 4">
    <name type="scientific">Jiangella anatolica</name>
    <dbReference type="NCBI Taxonomy" id="2670374"/>
    <lineage>
        <taxon>Bacteria</taxon>
        <taxon>Bacillati</taxon>
        <taxon>Actinomycetota</taxon>
        <taxon>Actinomycetes</taxon>
        <taxon>Jiangellales</taxon>
        <taxon>Jiangellaceae</taxon>
        <taxon>Jiangella</taxon>
    </lineage>
</organism>
<name>A0A2W2CCE7_9ACTN</name>
<dbReference type="PANTHER" id="PTHR43053:SF3">
    <property type="entry name" value="ALPHA-GALACTOSIDASE C-RELATED"/>
    <property type="match status" value="1"/>
</dbReference>
<dbReference type="GO" id="GO:0016052">
    <property type="term" value="P:carbohydrate catabolic process"/>
    <property type="evidence" value="ECO:0007669"/>
    <property type="project" value="InterPro"/>
</dbReference>
<dbReference type="InterPro" id="IPR017853">
    <property type="entry name" value="GH"/>
</dbReference>
<dbReference type="SUPFAM" id="SSF51445">
    <property type="entry name" value="(Trans)glycosidases"/>
    <property type="match status" value="1"/>
</dbReference>
<dbReference type="Gene3D" id="3.20.20.70">
    <property type="entry name" value="Aldolase class I"/>
    <property type="match status" value="1"/>
</dbReference>
<keyword evidence="4" id="KW-1185">Reference proteome</keyword>